<reference evidence="2 3" key="1">
    <citation type="journal article" date="2017" name="Mol. Biol. Evol.">
        <title>The 4-celled Tetrabaena socialis nuclear genome reveals the essential components for genetic control of cell number at the origin of multicellularity in the volvocine lineage.</title>
        <authorList>
            <person name="Featherston J."/>
            <person name="Arakaki Y."/>
            <person name="Hanschen E.R."/>
            <person name="Ferris P.J."/>
            <person name="Michod R.E."/>
            <person name="Olson B.J.S.C."/>
            <person name="Nozaki H."/>
            <person name="Durand P.M."/>
        </authorList>
    </citation>
    <scope>NUCLEOTIDE SEQUENCE [LARGE SCALE GENOMIC DNA]</scope>
    <source>
        <strain evidence="2 3">NIES-571</strain>
    </source>
</reference>
<dbReference type="PANTHER" id="PTHR12153">
    <property type="entry name" value="SELENOPROTEIN O"/>
    <property type="match status" value="1"/>
</dbReference>
<feature type="non-terminal residue" evidence="2">
    <location>
        <position position="1"/>
    </location>
</feature>
<dbReference type="PANTHER" id="PTHR12153:SF15">
    <property type="entry name" value="PROTEIN ADENYLYLTRANSFERASE SELO, MITOCHONDRIAL"/>
    <property type="match status" value="1"/>
</dbReference>
<keyword evidence="3" id="KW-1185">Reference proteome</keyword>
<dbReference type="AlphaFoldDB" id="A0A2J7WEU2"/>
<feature type="non-terminal residue" evidence="2">
    <location>
        <position position="106"/>
    </location>
</feature>
<comment type="caution">
    <text evidence="2">The sequence shown here is derived from an EMBL/GenBank/DDBJ whole genome shotgun (WGS) entry which is preliminary data.</text>
</comment>
<evidence type="ECO:0000313" key="2">
    <source>
        <dbReference type="EMBL" id="PNG62058.1"/>
    </source>
</evidence>
<name>A0A2J7WEU2_9CHLO</name>
<organism evidence="2 3">
    <name type="scientific">Tetrabaena socialis</name>
    <dbReference type="NCBI Taxonomy" id="47790"/>
    <lineage>
        <taxon>Eukaryota</taxon>
        <taxon>Viridiplantae</taxon>
        <taxon>Chlorophyta</taxon>
        <taxon>core chlorophytes</taxon>
        <taxon>Chlorophyceae</taxon>
        <taxon>CS clade</taxon>
        <taxon>Chlamydomonadales</taxon>
        <taxon>Tetrabaenaceae</taxon>
        <taxon>Tetrabaena</taxon>
    </lineage>
</organism>
<evidence type="ECO:0000313" key="3">
    <source>
        <dbReference type="Proteomes" id="UP000236333"/>
    </source>
</evidence>
<feature type="compositionally biased region" description="Basic and acidic residues" evidence="1">
    <location>
        <begin position="87"/>
        <end position="99"/>
    </location>
</feature>
<proteinExistence type="predicted"/>
<evidence type="ECO:0000256" key="1">
    <source>
        <dbReference type="SAM" id="MobiDB-lite"/>
    </source>
</evidence>
<dbReference type="Proteomes" id="UP000236333">
    <property type="component" value="Unassembled WGS sequence"/>
</dbReference>
<protein>
    <submittedName>
        <fullName evidence="2">Selenoprotein O</fullName>
    </submittedName>
</protein>
<accession>A0A2J7WEU2</accession>
<dbReference type="OrthoDB" id="10254721at2759"/>
<feature type="region of interest" description="Disordered" evidence="1">
    <location>
        <begin position="87"/>
        <end position="106"/>
    </location>
</feature>
<gene>
    <name evidence="2" type="ORF">TSOC_015487</name>
</gene>
<sequence>VSDATTLAEAAAPRIPANNLQMLISLSQKNPELLHQLGMSAQMLATEVERQQRSTQLRAVGEADKRAADSGRWAEWLGSYGRRLQREAEAGAEPGERVRAMNGANP</sequence>
<dbReference type="EMBL" id="PGGS01005757">
    <property type="protein sequence ID" value="PNG62058.1"/>
    <property type="molecule type" value="Genomic_DNA"/>
</dbReference>